<dbReference type="KEGG" id="src:M271_03230"/>
<keyword evidence="2 4" id="KW-0238">DNA-binding</keyword>
<reference evidence="6 7" key="1">
    <citation type="journal article" date="2018" name="J. Biol. Chem.">
        <title>Discovery of the actinoplanic acid pathway in Streptomyces rapamycinicus reveals a genetically conserved synergism with rapamycin.</title>
        <authorList>
            <person name="Mrak P."/>
            <person name="Krastel P."/>
            <person name="Pivk Lukancic P."/>
            <person name="Tao J."/>
            <person name="Pistorius D."/>
            <person name="Moore C.M."/>
        </authorList>
    </citation>
    <scope>NUCLEOTIDE SEQUENCE [LARGE SCALE GENOMIC DNA]</scope>
    <source>
        <strain evidence="6 7">NRRL 5491</strain>
    </source>
</reference>
<dbReference type="InterPro" id="IPR001647">
    <property type="entry name" value="HTH_TetR"/>
</dbReference>
<proteinExistence type="predicted"/>
<evidence type="ECO:0000259" key="5">
    <source>
        <dbReference type="PROSITE" id="PS50977"/>
    </source>
</evidence>
<dbReference type="STRING" id="1343740.M271_03230"/>
<gene>
    <name evidence="6" type="ORF">D3C57_140295</name>
</gene>
<dbReference type="PROSITE" id="PS50977">
    <property type="entry name" value="HTH_TETR_2"/>
    <property type="match status" value="1"/>
</dbReference>
<evidence type="ECO:0000313" key="6">
    <source>
        <dbReference type="EMBL" id="RLV75603.1"/>
    </source>
</evidence>
<dbReference type="PANTHER" id="PTHR30055:SF234">
    <property type="entry name" value="HTH-TYPE TRANSCRIPTIONAL REGULATOR BETI"/>
    <property type="match status" value="1"/>
</dbReference>
<evidence type="ECO:0000256" key="4">
    <source>
        <dbReference type="PROSITE-ProRule" id="PRU00335"/>
    </source>
</evidence>
<evidence type="ECO:0000256" key="3">
    <source>
        <dbReference type="ARBA" id="ARBA00023163"/>
    </source>
</evidence>
<feature type="domain" description="HTH tetR-type" evidence="5">
    <location>
        <begin position="19"/>
        <end position="78"/>
    </location>
</feature>
<dbReference type="RefSeq" id="WP_020865678.1">
    <property type="nucleotide sequence ID" value="NC_022785.1"/>
</dbReference>
<dbReference type="eggNOG" id="COG1309">
    <property type="taxonomic scope" value="Bacteria"/>
</dbReference>
<evidence type="ECO:0000313" key="7">
    <source>
        <dbReference type="Proteomes" id="UP000281594"/>
    </source>
</evidence>
<dbReference type="Pfam" id="PF00440">
    <property type="entry name" value="TetR_N"/>
    <property type="match status" value="1"/>
</dbReference>
<dbReference type="Proteomes" id="UP000281594">
    <property type="component" value="Unassembled WGS sequence"/>
</dbReference>
<dbReference type="EMBL" id="QYCY01000002">
    <property type="protein sequence ID" value="RLV75603.1"/>
    <property type="molecule type" value="Genomic_DNA"/>
</dbReference>
<dbReference type="SUPFAM" id="SSF46689">
    <property type="entry name" value="Homeodomain-like"/>
    <property type="match status" value="1"/>
</dbReference>
<dbReference type="Gene3D" id="1.10.357.10">
    <property type="entry name" value="Tetracycline Repressor, domain 2"/>
    <property type="match status" value="1"/>
</dbReference>
<sequence length="203" mass="23154">MSTADRPLKRSRSPRNDAIRNRAKLLEAAGEMLKSEPEKVTVPLVAERAGLSPATAYRYFSSREDLIRGYVHGTIVELRNFSHDCPKTGLALFEDVVTERIRLVRITGAATIQVRSRRGFLTRLRDQDEVMLTVRDIWERPLRAVMRHFRVDDAHFDHALFLYNLMFDPREILDLIDSGLAESDVAARLIPAYYGALRGWTGA</sequence>
<feature type="DNA-binding region" description="H-T-H motif" evidence="4">
    <location>
        <begin position="41"/>
        <end position="60"/>
    </location>
</feature>
<accession>A0A0A0N3I6</accession>
<organism evidence="6 7">
    <name type="scientific">Streptomyces rapamycinicus (strain ATCC 29253 / DSM 41530 / NRRL 5491 / AYB-994)</name>
    <name type="common">Streptomyces hygroscopicus (strain ATCC 29253)</name>
    <dbReference type="NCBI Taxonomy" id="1343740"/>
    <lineage>
        <taxon>Bacteria</taxon>
        <taxon>Bacillati</taxon>
        <taxon>Actinomycetota</taxon>
        <taxon>Actinomycetes</taxon>
        <taxon>Kitasatosporales</taxon>
        <taxon>Streptomycetaceae</taxon>
        <taxon>Streptomyces</taxon>
        <taxon>Streptomyces violaceusniger group</taxon>
    </lineage>
</organism>
<dbReference type="InterPro" id="IPR009057">
    <property type="entry name" value="Homeodomain-like_sf"/>
</dbReference>
<dbReference type="InterPro" id="IPR050109">
    <property type="entry name" value="HTH-type_TetR-like_transc_reg"/>
</dbReference>
<keyword evidence="1" id="KW-0805">Transcription regulation</keyword>
<dbReference type="AlphaFoldDB" id="A0A0A0N3I6"/>
<protein>
    <recommendedName>
        <fullName evidence="5">HTH tetR-type domain-containing protein</fullName>
    </recommendedName>
</protein>
<evidence type="ECO:0000256" key="1">
    <source>
        <dbReference type="ARBA" id="ARBA00023015"/>
    </source>
</evidence>
<evidence type="ECO:0000256" key="2">
    <source>
        <dbReference type="ARBA" id="ARBA00023125"/>
    </source>
</evidence>
<dbReference type="GO" id="GO:0003700">
    <property type="term" value="F:DNA-binding transcription factor activity"/>
    <property type="evidence" value="ECO:0007669"/>
    <property type="project" value="TreeGrafter"/>
</dbReference>
<keyword evidence="3" id="KW-0804">Transcription</keyword>
<comment type="caution">
    <text evidence="6">The sequence shown here is derived from an EMBL/GenBank/DDBJ whole genome shotgun (WGS) entry which is preliminary data.</text>
</comment>
<dbReference type="HOGENOM" id="CLU_120958_0_0_11"/>
<dbReference type="PANTHER" id="PTHR30055">
    <property type="entry name" value="HTH-TYPE TRANSCRIPTIONAL REGULATOR RUTR"/>
    <property type="match status" value="1"/>
</dbReference>
<dbReference type="PRINTS" id="PR00455">
    <property type="entry name" value="HTHTETR"/>
</dbReference>
<name>A0A0A0N3I6_STRRN</name>
<dbReference type="GO" id="GO:0000976">
    <property type="term" value="F:transcription cis-regulatory region binding"/>
    <property type="evidence" value="ECO:0007669"/>
    <property type="project" value="TreeGrafter"/>
</dbReference>